<dbReference type="EMBL" id="VDEP01000447">
    <property type="protein sequence ID" value="KAA1078785.1"/>
    <property type="molecule type" value="Genomic_DNA"/>
</dbReference>
<name>A0A5B0MP99_PUCGR</name>
<evidence type="ECO:0000313" key="5">
    <source>
        <dbReference type="Proteomes" id="UP000325313"/>
    </source>
</evidence>
<gene>
    <name evidence="3" type="ORF">PGT21_023567</name>
    <name evidence="2" type="ORF">PGTUg99_015516</name>
</gene>
<reference evidence="4 5" key="1">
    <citation type="submission" date="2019-05" db="EMBL/GenBank/DDBJ databases">
        <title>Emergence of the Ug99 lineage of the wheat stem rust pathogen through somatic hybridization.</title>
        <authorList>
            <person name="Li F."/>
            <person name="Upadhyaya N.M."/>
            <person name="Sperschneider J."/>
            <person name="Matny O."/>
            <person name="Nguyen-Phuc H."/>
            <person name="Mago R."/>
            <person name="Raley C."/>
            <person name="Miller M.E."/>
            <person name="Silverstein K.A.T."/>
            <person name="Henningsen E."/>
            <person name="Hirsch C.D."/>
            <person name="Visser B."/>
            <person name="Pretorius Z.A."/>
            <person name="Steffenson B.J."/>
            <person name="Schwessinger B."/>
            <person name="Dodds P.N."/>
            <person name="Figueroa M."/>
        </authorList>
    </citation>
    <scope>NUCLEOTIDE SEQUENCE [LARGE SCALE GENOMIC DNA]</scope>
    <source>
        <strain evidence="3">21-0</strain>
        <strain evidence="2 5">Ug99</strain>
    </source>
</reference>
<dbReference type="Proteomes" id="UP000324748">
    <property type="component" value="Unassembled WGS sequence"/>
</dbReference>
<evidence type="ECO:0000256" key="1">
    <source>
        <dbReference type="SAM" id="MobiDB-lite"/>
    </source>
</evidence>
<feature type="region of interest" description="Disordered" evidence="1">
    <location>
        <begin position="1"/>
        <end position="58"/>
    </location>
</feature>
<accession>A0A5B0MP99</accession>
<protein>
    <submittedName>
        <fullName evidence="2">Uncharacterized protein</fullName>
    </submittedName>
</protein>
<comment type="caution">
    <text evidence="2">The sequence shown here is derived from an EMBL/GenBank/DDBJ whole genome shotgun (WGS) entry which is preliminary data.</text>
</comment>
<feature type="compositionally biased region" description="Low complexity" evidence="1">
    <location>
        <begin position="47"/>
        <end position="58"/>
    </location>
</feature>
<keyword evidence="4" id="KW-1185">Reference proteome</keyword>
<dbReference type="Proteomes" id="UP000325313">
    <property type="component" value="Unassembled WGS sequence"/>
</dbReference>
<feature type="compositionally biased region" description="Polar residues" evidence="1">
    <location>
        <begin position="1"/>
        <end position="11"/>
    </location>
</feature>
<evidence type="ECO:0000313" key="3">
    <source>
        <dbReference type="EMBL" id="KAA1119370.1"/>
    </source>
</evidence>
<proteinExistence type="predicted"/>
<evidence type="ECO:0000313" key="4">
    <source>
        <dbReference type="Proteomes" id="UP000324748"/>
    </source>
</evidence>
<dbReference type="EMBL" id="VSWC01000001">
    <property type="protein sequence ID" value="KAA1119370.1"/>
    <property type="molecule type" value="Genomic_DNA"/>
</dbReference>
<organism evidence="2 5">
    <name type="scientific">Puccinia graminis f. sp. tritici</name>
    <dbReference type="NCBI Taxonomy" id="56615"/>
    <lineage>
        <taxon>Eukaryota</taxon>
        <taxon>Fungi</taxon>
        <taxon>Dikarya</taxon>
        <taxon>Basidiomycota</taxon>
        <taxon>Pucciniomycotina</taxon>
        <taxon>Pucciniomycetes</taxon>
        <taxon>Pucciniales</taxon>
        <taxon>Pucciniaceae</taxon>
        <taxon>Puccinia</taxon>
    </lineage>
</organism>
<sequence length="58" mass="6505">MVSLPPSTTTIPAKLDQMGLTKTNATDEQEQPSSKTTTDYSNKNKPQQQQQQQEQLIK</sequence>
<feature type="compositionally biased region" description="Polar residues" evidence="1">
    <location>
        <begin position="20"/>
        <end position="46"/>
    </location>
</feature>
<evidence type="ECO:0000313" key="2">
    <source>
        <dbReference type="EMBL" id="KAA1078785.1"/>
    </source>
</evidence>
<dbReference type="AlphaFoldDB" id="A0A5B0MP99"/>